<proteinExistence type="predicted"/>
<evidence type="ECO:0000313" key="6">
    <source>
        <dbReference type="Proteomes" id="UP000199708"/>
    </source>
</evidence>
<evidence type="ECO:0000313" key="5">
    <source>
        <dbReference type="EMBL" id="SDG31879.1"/>
    </source>
</evidence>
<evidence type="ECO:0000256" key="3">
    <source>
        <dbReference type="ARBA" id="ARBA00023163"/>
    </source>
</evidence>
<evidence type="ECO:0000259" key="4">
    <source>
        <dbReference type="PROSITE" id="PS50987"/>
    </source>
</evidence>
<dbReference type="PROSITE" id="PS50987">
    <property type="entry name" value="HTH_ARSR_2"/>
    <property type="match status" value="1"/>
</dbReference>
<dbReference type="PANTHER" id="PTHR33154:SF18">
    <property type="entry name" value="ARSENICAL RESISTANCE OPERON REPRESSOR"/>
    <property type="match status" value="1"/>
</dbReference>
<dbReference type="GO" id="GO:0003700">
    <property type="term" value="F:DNA-binding transcription factor activity"/>
    <property type="evidence" value="ECO:0007669"/>
    <property type="project" value="InterPro"/>
</dbReference>
<dbReference type="InterPro" id="IPR051081">
    <property type="entry name" value="HTH_MetalResp_TranReg"/>
</dbReference>
<dbReference type="PANTHER" id="PTHR33154">
    <property type="entry name" value="TRANSCRIPTIONAL REGULATOR, ARSR FAMILY"/>
    <property type="match status" value="1"/>
</dbReference>
<keyword evidence="2" id="KW-0238">DNA-binding</keyword>
<sequence>MEDLKVLVEQYKALGDENRLAIIQLLKQGEQCACVLLEQLDLSQSGLSYHMKKLVDAGIVDERPEGKWVYYRISNEGCKQFLSNFKTLTESVDLVNH</sequence>
<reference evidence="5 6" key="1">
    <citation type="submission" date="2016-10" db="EMBL/GenBank/DDBJ databases">
        <authorList>
            <person name="de Groot N.N."/>
        </authorList>
    </citation>
    <scope>NUCLEOTIDE SEQUENCE [LARGE SCALE GENOMIC DNA]</scope>
    <source>
        <strain evidence="5 6">ATCC BAA-466</strain>
    </source>
</reference>
<evidence type="ECO:0000256" key="2">
    <source>
        <dbReference type="ARBA" id="ARBA00023125"/>
    </source>
</evidence>
<protein>
    <submittedName>
        <fullName evidence="5">ArsR family transcriptional regulator</fullName>
    </submittedName>
</protein>
<dbReference type="EMBL" id="FNCK01000005">
    <property type="protein sequence ID" value="SDG31879.1"/>
    <property type="molecule type" value="Genomic_DNA"/>
</dbReference>
<dbReference type="InterPro" id="IPR036388">
    <property type="entry name" value="WH-like_DNA-bd_sf"/>
</dbReference>
<keyword evidence="1" id="KW-0805">Transcription regulation</keyword>
<dbReference type="Proteomes" id="UP000199708">
    <property type="component" value="Unassembled WGS sequence"/>
</dbReference>
<dbReference type="InterPro" id="IPR001845">
    <property type="entry name" value="HTH_ArsR_DNA-bd_dom"/>
</dbReference>
<gene>
    <name evidence="5" type="ORF">SAMN05421791_10551</name>
</gene>
<feature type="domain" description="HTH arsR-type" evidence="4">
    <location>
        <begin position="1"/>
        <end position="93"/>
    </location>
</feature>
<name>A0A1G7TB71_9LACT</name>
<dbReference type="CDD" id="cd00090">
    <property type="entry name" value="HTH_ARSR"/>
    <property type="match status" value="1"/>
</dbReference>
<dbReference type="InterPro" id="IPR036390">
    <property type="entry name" value="WH_DNA-bd_sf"/>
</dbReference>
<dbReference type="GO" id="GO:0003677">
    <property type="term" value="F:DNA binding"/>
    <property type="evidence" value="ECO:0007669"/>
    <property type="project" value="UniProtKB-KW"/>
</dbReference>
<dbReference type="InterPro" id="IPR011991">
    <property type="entry name" value="ArsR-like_HTH"/>
</dbReference>
<dbReference type="Gene3D" id="1.10.10.10">
    <property type="entry name" value="Winged helix-like DNA-binding domain superfamily/Winged helix DNA-binding domain"/>
    <property type="match status" value="1"/>
</dbReference>
<evidence type="ECO:0000256" key="1">
    <source>
        <dbReference type="ARBA" id="ARBA00023015"/>
    </source>
</evidence>
<dbReference type="NCBIfam" id="NF033788">
    <property type="entry name" value="HTH_metalloreg"/>
    <property type="match status" value="1"/>
</dbReference>
<dbReference type="OrthoDB" id="9798835at2"/>
<keyword evidence="6" id="KW-1185">Reference proteome</keyword>
<dbReference type="PRINTS" id="PR00778">
    <property type="entry name" value="HTHARSR"/>
</dbReference>
<accession>A0A1G7TB71</accession>
<dbReference type="RefSeq" id="WP_090289964.1">
    <property type="nucleotide sequence ID" value="NZ_FNCK01000005.1"/>
</dbReference>
<keyword evidence="3" id="KW-0804">Transcription</keyword>
<dbReference type="SMART" id="SM00418">
    <property type="entry name" value="HTH_ARSR"/>
    <property type="match status" value="1"/>
</dbReference>
<dbReference type="AlphaFoldDB" id="A0A1G7TB71"/>
<organism evidence="5 6">
    <name type="scientific">Facklamia miroungae</name>
    <dbReference type="NCBI Taxonomy" id="120956"/>
    <lineage>
        <taxon>Bacteria</taxon>
        <taxon>Bacillati</taxon>
        <taxon>Bacillota</taxon>
        <taxon>Bacilli</taxon>
        <taxon>Lactobacillales</taxon>
        <taxon>Aerococcaceae</taxon>
        <taxon>Facklamia</taxon>
    </lineage>
</organism>
<dbReference type="SUPFAM" id="SSF46785">
    <property type="entry name" value="Winged helix' DNA-binding domain"/>
    <property type="match status" value="1"/>
</dbReference>
<dbReference type="Pfam" id="PF01022">
    <property type="entry name" value="HTH_5"/>
    <property type="match status" value="1"/>
</dbReference>
<dbReference type="STRING" id="120956.SAMN05421791_10551"/>